<keyword evidence="1" id="KW-0472">Membrane</keyword>
<keyword evidence="4" id="KW-1185">Reference proteome</keyword>
<dbReference type="AlphaFoldDB" id="A0A845BMK9"/>
<evidence type="ECO:0000259" key="2">
    <source>
        <dbReference type="PROSITE" id="PS50222"/>
    </source>
</evidence>
<dbReference type="RefSeq" id="WP_160794236.1">
    <property type="nucleotide sequence ID" value="NZ_WSSB01000001.1"/>
</dbReference>
<dbReference type="GO" id="GO:0005509">
    <property type="term" value="F:calcium ion binding"/>
    <property type="evidence" value="ECO:0007669"/>
    <property type="project" value="InterPro"/>
</dbReference>
<feature type="transmembrane region" description="Helical" evidence="1">
    <location>
        <begin position="42"/>
        <end position="61"/>
    </location>
</feature>
<dbReference type="EMBL" id="WSSB01000001">
    <property type="protein sequence ID" value="MXR35566.1"/>
    <property type="molecule type" value="Genomic_DNA"/>
</dbReference>
<comment type="caution">
    <text evidence="3">The sequence shown here is derived from an EMBL/GenBank/DDBJ whole genome shotgun (WGS) entry which is preliminary data.</text>
</comment>
<gene>
    <name evidence="3" type="ORF">GQF02_00950</name>
</gene>
<proteinExistence type="predicted"/>
<reference evidence="3 4" key="1">
    <citation type="submission" date="2019-12" db="EMBL/GenBank/DDBJ databases">
        <title>Neisseriaceae gen. nov. sp. Genome sequencing and assembly.</title>
        <authorList>
            <person name="Liu Z."/>
            <person name="Li A."/>
        </authorList>
    </citation>
    <scope>NUCLEOTIDE SEQUENCE [LARGE SCALE GENOMIC DNA]</scope>
    <source>
        <strain evidence="3 4">B2N2-7</strain>
    </source>
</reference>
<evidence type="ECO:0000313" key="3">
    <source>
        <dbReference type="EMBL" id="MXR35566.1"/>
    </source>
</evidence>
<keyword evidence="1" id="KW-0812">Transmembrane</keyword>
<dbReference type="Proteomes" id="UP000467214">
    <property type="component" value="Unassembled WGS sequence"/>
</dbReference>
<dbReference type="Gene3D" id="1.10.238.10">
    <property type="entry name" value="EF-hand"/>
    <property type="match status" value="1"/>
</dbReference>
<feature type="domain" description="EF-hand" evidence="2">
    <location>
        <begin position="211"/>
        <end position="246"/>
    </location>
</feature>
<keyword evidence="1" id="KW-1133">Transmembrane helix</keyword>
<accession>A0A845BMK9</accession>
<feature type="transmembrane region" description="Helical" evidence="1">
    <location>
        <begin position="289"/>
        <end position="308"/>
    </location>
</feature>
<dbReference type="PROSITE" id="PS50222">
    <property type="entry name" value="EF_HAND_2"/>
    <property type="match status" value="1"/>
</dbReference>
<sequence>MWTLPHYLTAELLPGAKPGASQRLSALLAYPALLWCAWQLRFLPLFLPASALVLVYALALWHINYRRYRAIADTPTARARSAALGYTELYGYALNHEQAPLFSPLSGRPCVWYRWHKQWQGQSVLGKSSESAQSEASWRLRDKSGGEVIIHPEGATIQSAHHRITLDDGWRITEEWIAEHDPLYVLGTLSAIGGTQSEAQQREDVKLELEHLKQDQAQLLARFDRNRDGQIDMEEWEAARRAIHAEVSREHAELAAAPLTHHLTAPSDGRHFIISHRAPAHAARHFRRLAWLHLAAAGLSLWLLNAIARH</sequence>
<evidence type="ECO:0000313" key="4">
    <source>
        <dbReference type="Proteomes" id="UP000467214"/>
    </source>
</evidence>
<dbReference type="InterPro" id="IPR018247">
    <property type="entry name" value="EF_Hand_1_Ca_BS"/>
</dbReference>
<dbReference type="PROSITE" id="PS00018">
    <property type="entry name" value="EF_HAND_1"/>
    <property type="match status" value="1"/>
</dbReference>
<organism evidence="3 4">
    <name type="scientific">Craterilacuibacter sinensis</name>
    <dbReference type="NCBI Taxonomy" id="2686017"/>
    <lineage>
        <taxon>Bacteria</taxon>
        <taxon>Pseudomonadati</taxon>
        <taxon>Pseudomonadota</taxon>
        <taxon>Betaproteobacteria</taxon>
        <taxon>Neisseriales</taxon>
        <taxon>Neisseriaceae</taxon>
        <taxon>Craterilacuibacter</taxon>
    </lineage>
</organism>
<name>A0A845BMK9_9NEIS</name>
<dbReference type="InterPro" id="IPR002048">
    <property type="entry name" value="EF_hand_dom"/>
</dbReference>
<evidence type="ECO:0000256" key="1">
    <source>
        <dbReference type="SAM" id="Phobius"/>
    </source>
</evidence>
<protein>
    <recommendedName>
        <fullName evidence="2">EF-hand domain-containing protein</fullName>
    </recommendedName>
</protein>